<dbReference type="Proteomes" id="UP000252733">
    <property type="component" value="Unassembled WGS sequence"/>
</dbReference>
<feature type="domain" description="VTC" evidence="1">
    <location>
        <begin position="2"/>
        <end position="198"/>
    </location>
</feature>
<evidence type="ECO:0000259" key="1">
    <source>
        <dbReference type="Pfam" id="PF09359"/>
    </source>
</evidence>
<sequence length="221" mass="26008">MNKKYVIPSTMIPEILKALTPFYYIQEINNRTIASYATLYYDTPDFSFYHAHVNGKLNRSKVRVREYTDCDQRFLEIKRKNNKGRTRKFRIPHPHLKLAAYDFISYHIPKTTPSLLSPSLHNTFKRITLADKKFTERITIDFDISMKAPNHQKPVQLPGLTILEIKQDYFSDSLLQKILNKYRIQATSLSKYCLGMSITNNQVKSNNYKAKIHFLKKKIQL</sequence>
<gene>
    <name evidence="2" type="ORF">DFO77_12148</name>
</gene>
<reference evidence="2 3" key="1">
    <citation type="submission" date="2018-07" db="EMBL/GenBank/DDBJ databases">
        <title>Freshwater and sediment microbial communities from various areas in North America, analyzing microbe dynamics in response to fracking.</title>
        <authorList>
            <person name="Lamendella R."/>
        </authorList>
    </citation>
    <scope>NUCLEOTIDE SEQUENCE [LARGE SCALE GENOMIC DNA]</scope>
    <source>
        <strain evidence="2 3">160A</strain>
    </source>
</reference>
<keyword evidence="3" id="KW-1185">Reference proteome</keyword>
<protein>
    <submittedName>
        <fullName evidence="2">VTC domain-containing protein</fullName>
    </submittedName>
</protein>
<dbReference type="InterPro" id="IPR042267">
    <property type="entry name" value="VTC_sf"/>
</dbReference>
<dbReference type="CDD" id="cd07750">
    <property type="entry name" value="PolyPPase_VTC_like"/>
    <property type="match status" value="1"/>
</dbReference>
<organism evidence="2 3">
    <name type="scientific">Marinilabilia salmonicolor</name>
    <dbReference type="NCBI Taxonomy" id="989"/>
    <lineage>
        <taxon>Bacteria</taxon>
        <taxon>Pseudomonadati</taxon>
        <taxon>Bacteroidota</taxon>
        <taxon>Bacteroidia</taxon>
        <taxon>Marinilabiliales</taxon>
        <taxon>Marinilabiliaceae</taxon>
        <taxon>Marinilabilia</taxon>
    </lineage>
</organism>
<dbReference type="Gene3D" id="3.20.100.30">
    <property type="entry name" value="VTC, catalytic tunnel domain"/>
    <property type="match status" value="1"/>
</dbReference>
<dbReference type="AlphaFoldDB" id="A0A368UUR5"/>
<dbReference type="InterPro" id="IPR018966">
    <property type="entry name" value="VTC_domain"/>
</dbReference>
<dbReference type="GO" id="GO:0006799">
    <property type="term" value="P:polyphosphate biosynthetic process"/>
    <property type="evidence" value="ECO:0007669"/>
    <property type="project" value="UniProtKB-ARBA"/>
</dbReference>
<comment type="caution">
    <text evidence="2">The sequence shown here is derived from an EMBL/GenBank/DDBJ whole genome shotgun (WGS) entry which is preliminary data.</text>
</comment>
<evidence type="ECO:0000313" key="3">
    <source>
        <dbReference type="Proteomes" id="UP000252733"/>
    </source>
</evidence>
<dbReference type="EMBL" id="QPIZ01000021">
    <property type="protein sequence ID" value="RCW30611.1"/>
    <property type="molecule type" value="Genomic_DNA"/>
</dbReference>
<name>A0A368UUR5_9BACT</name>
<dbReference type="Pfam" id="PF09359">
    <property type="entry name" value="VTC"/>
    <property type="match status" value="1"/>
</dbReference>
<accession>A0A368UUR5</accession>
<proteinExistence type="predicted"/>
<evidence type="ECO:0000313" key="2">
    <source>
        <dbReference type="EMBL" id="RCW30611.1"/>
    </source>
</evidence>